<feature type="region of interest" description="Disordered" evidence="2">
    <location>
        <begin position="492"/>
        <end position="513"/>
    </location>
</feature>
<sequence length="832" mass="91059">MGVRGLATFIKDNRQSLCSYRQFSEDVAGPSSRIPIVIDAWGLVFQLYLSCLPWASGGEYLRFSRLIKRFVDAWRKVGLEPVIVFDGTAPSAKHATIISRLERSFTISALFYTTSVESRSRPSFSRSEAILPPLALHTFIHTVESLKVKTHFTPFGEADGIIVAIANDLGGYVLGQDSDFLIFMAGPGAENVRGYCPLDFVEWRDKSPPSTPKVDAEEWTVASSKKALGSHRQTPLLPPSNAVSPILTLGVVSATAFRQRFRLPPSHFALLASIVGNDYTPQHFSNKLFASRYNAGKGSEKIELVARIIREAHFGPSAVKERQASAGDQAVFLITKVIGRLCSESGLHTHQSTISDMVNTIIDATLQYVLPSTVACCEAYPFCGQTSHTGCRSEQSISAAQKAYAHAQQVGRIASVVNWYLSPDRLYLLTGLEDPSEPSYANTDRNRNIRQRAYRIVEHGLGDFCWPDPTEAEIAAVKEDRAARELLIVDAEDESSGSETDLSLDAKPASEGQTMVDDEHDAKDLLDGEAVDVVVPPSRTLTEYTRQGSTFKLVGQQVPLPPRPEGRPDALHPLDFRIQRFLELIECASPKISGLPRQYHPLAVSIRLCVLDAYDRSGIKGSGSWRRSEVEAVLRACIGTFAGWQRDSKVDRSKHDSDEGQYPVLETRSSKIVGQLTVAMSVCHWLAQALLLVPDADCATPLTHLTPFMFLSGVALHSCLAKVDPPPSTGWLWSVKEDVVYGQCLDAVLHDLDDKIIGHTPAVESENVPELEIELGALSIDSGGSRRKKKTKNKPKKSGTASQGMQRTAPTSGTRFDLLMDSATATAAALID</sequence>
<dbReference type="GeneID" id="33558888"/>
<dbReference type="EMBL" id="NBSH01000016">
    <property type="protein sequence ID" value="ORX34024.1"/>
    <property type="molecule type" value="Genomic_DNA"/>
</dbReference>
<dbReference type="PANTHER" id="PTHR15665">
    <property type="entry name" value="ASTEROID PROTEIN"/>
    <property type="match status" value="1"/>
</dbReference>
<dbReference type="Proteomes" id="UP000193218">
    <property type="component" value="Unassembled WGS sequence"/>
</dbReference>
<dbReference type="AlphaFoldDB" id="A0A1Y1U910"/>
<keyword evidence="4" id="KW-1185">Reference proteome</keyword>
<feature type="compositionally biased region" description="Basic residues" evidence="2">
    <location>
        <begin position="785"/>
        <end position="797"/>
    </location>
</feature>
<dbReference type="PANTHER" id="PTHR15665:SF1">
    <property type="entry name" value="PROTEIN ASTEROID HOMOLOG 1"/>
    <property type="match status" value="1"/>
</dbReference>
<dbReference type="InterPro" id="IPR019974">
    <property type="entry name" value="XPG_CS"/>
</dbReference>
<comment type="caution">
    <text evidence="3">The sequence shown here is derived from an EMBL/GenBank/DDBJ whole genome shotgun (WGS) entry which is preliminary data.</text>
</comment>
<accession>A0A1Y1U910</accession>
<dbReference type="InterPro" id="IPR026832">
    <property type="entry name" value="Asteroid"/>
</dbReference>
<comment type="similarity">
    <text evidence="1">Belongs to the asteroid family.</text>
</comment>
<dbReference type="STRING" id="4999.A0A1Y1U910"/>
<evidence type="ECO:0000256" key="1">
    <source>
        <dbReference type="ARBA" id="ARBA00007398"/>
    </source>
</evidence>
<proteinExistence type="inferred from homology"/>
<dbReference type="RefSeq" id="XP_021868312.1">
    <property type="nucleotide sequence ID" value="XM_022017079.1"/>
</dbReference>
<reference evidence="3 4" key="1">
    <citation type="submission" date="2017-03" db="EMBL/GenBank/DDBJ databases">
        <title>Widespread Adenine N6-methylation of Active Genes in Fungi.</title>
        <authorList>
            <consortium name="DOE Joint Genome Institute"/>
            <person name="Mondo S.J."/>
            <person name="Dannebaum R.O."/>
            <person name="Kuo R.C."/>
            <person name="Louie K.B."/>
            <person name="Bewick A.J."/>
            <person name="Labutti K."/>
            <person name="Haridas S."/>
            <person name="Kuo A."/>
            <person name="Salamov A."/>
            <person name="Ahrendt S.R."/>
            <person name="Lau R."/>
            <person name="Bowen B.P."/>
            <person name="Lipzen A."/>
            <person name="Sullivan W."/>
            <person name="Andreopoulos W.B."/>
            <person name="Clum A."/>
            <person name="Lindquist E."/>
            <person name="Daum C."/>
            <person name="Northen T.R."/>
            <person name="Ramamoorthy G."/>
            <person name="Schmitz R.J."/>
            <person name="Gryganskyi A."/>
            <person name="Culley D."/>
            <person name="Magnuson J."/>
            <person name="James T.Y."/>
            <person name="O'Malley M.A."/>
            <person name="Stajich J.E."/>
            <person name="Spatafora J.W."/>
            <person name="Visel A."/>
            <person name="Grigoriev I.V."/>
        </authorList>
    </citation>
    <scope>NUCLEOTIDE SEQUENCE [LARGE SCALE GENOMIC DNA]</scope>
    <source>
        <strain evidence="3 4">NRRL Y-17943</strain>
    </source>
</reference>
<organism evidence="3 4">
    <name type="scientific">Kockovaella imperatae</name>
    <dbReference type="NCBI Taxonomy" id="4999"/>
    <lineage>
        <taxon>Eukaryota</taxon>
        <taxon>Fungi</taxon>
        <taxon>Dikarya</taxon>
        <taxon>Basidiomycota</taxon>
        <taxon>Agaricomycotina</taxon>
        <taxon>Tremellomycetes</taxon>
        <taxon>Tremellales</taxon>
        <taxon>Cuniculitremaceae</taxon>
        <taxon>Kockovaella</taxon>
    </lineage>
</organism>
<dbReference type="OrthoDB" id="25987at2759"/>
<dbReference type="GO" id="GO:0016788">
    <property type="term" value="F:hydrolase activity, acting on ester bonds"/>
    <property type="evidence" value="ECO:0007669"/>
    <property type="project" value="InterPro"/>
</dbReference>
<dbReference type="Gene3D" id="3.40.50.1010">
    <property type="entry name" value="5'-nuclease"/>
    <property type="match status" value="1"/>
</dbReference>
<dbReference type="InParanoid" id="A0A1Y1U910"/>
<dbReference type="PROSITE" id="PS00841">
    <property type="entry name" value="XPG_1"/>
    <property type="match status" value="1"/>
</dbReference>
<evidence type="ECO:0000313" key="3">
    <source>
        <dbReference type="EMBL" id="ORX34024.1"/>
    </source>
</evidence>
<evidence type="ECO:0000313" key="4">
    <source>
        <dbReference type="Proteomes" id="UP000193218"/>
    </source>
</evidence>
<dbReference type="SUPFAM" id="SSF88723">
    <property type="entry name" value="PIN domain-like"/>
    <property type="match status" value="1"/>
</dbReference>
<dbReference type="InterPro" id="IPR029060">
    <property type="entry name" value="PIN-like_dom_sf"/>
</dbReference>
<name>A0A1Y1U910_9TREE</name>
<feature type="compositionally biased region" description="Polar residues" evidence="2">
    <location>
        <begin position="799"/>
        <end position="814"/>
    </location>
</feature>
<gene>
    <name evidence="3" type="ORF">BD324DRAFT_638071</name>
</gene>
<feature type="region of interest" description="Disordered" evidence="2">
    <location>
        <begin position="782"/>
        <end position="815"/>
    </location>
</feature>
<evidence type="ECO:0000256" key="2">
    <source>
        <dbReference type="SAM" id="MobiDB-lite"/>
    </source>
</evidence>
<protein>
    <submittedName>
        <fullName evidence="3">Uncharacterized protein</fullName>
    </submittedName>
</protein>